<dbReference type="InterPro" id="IPR029058">
    <property type="entry name" value="AB_hydrolase_fold"/>
</dbReference>
<dbReference type="PANTHER" id="PTHR43194:SF2">
    <property type="entry name" value="PEROXISOMAL MEMBRANE PROTEIN LPX1"/>
    <property type="match status" value="1"/>
</dbReference>
<feature type="domain" description="AB hydrolase-1" evidence="1">
    <location>
        <begin position="8"/>
        <end position="188"/>
    </location>
</feature>
<accession>A0A6J7CSV8</accession>
<dbReference type="EMBL" id="CAFBLK010000029">
    <property type="protein sequence ID" value="CAB4858083.1"/>
    <property type="molecule type" value="Genomic_DNA"/>
</dbReference>
<protein>
    <submittedName>
        <fullName evidence="2">Unannotated protein</fullName>
    </submittedName>
</protein>
<name>A0A6J7CSV8_9ZZZZ</name>
<gene>
    <name evidence="2" type="ORF">UFOPK3317_00264</name>
</gene>
<dbReference type="AlphaFoldDB" id="A0A6J7CSV8"/>
<reference evidence="2" key="1">
    <citation type="submission" date="2020-05" db="EMBL/GenBank/DDBJ databases">
        <authorList>
            <person name="Chiriac C."/>
            <person name="Salcher M."/>
            <person name="Ghai R."/>
            <person name="Kavagutti S V."/>
        </authorList>
    </citation>
    <scope>NUCLEOTIDE SEQUENCE</scope>
</reference>
<dbReference type="InterPro" id="IPR000073">
    <property type="entry name" value="AB_hydrolase_1"/>
</dbReference>
<dbReference type="InterPro" id="IPR050228">
    <property type="entry name" value="Carboxylesterase_BioH"/>
</dbReference>
<dbReference type="SUPFAM" id="SSF53474">
    <property type="entry name" value="alpha/beta-Hydrolases"/>
    <property type="match status" value="1"/>
</dbReference>
<sequence length="199" mass="22124">MIESLGLSSIHLVVQDWAGPIGLRQAVDAPDRYSQIYIFNTWLHNSEFVYSDGVKWWHDAAGDPDQLGGDMPTGRIVAGTMQREHNYEIVQAAYDAPFDGYDSKAGARAFPAMIPFWAPEVGGAVEQQRCYDALRAWSACPIHFAFGDADPVFPYEQAELWSSKVRGATLDRIEGAGHFVQFDAPEDCLGVIFKYVDSK</sequence>
<dbReference type="Pfam" id="PF12697">
    <property type="entry name" value="Abhydrolase_6"/>
    <property type="match status" value="1"/>
</dbReference>
<proteinExistence type="predicted"/>
<organism evidence="2">
    <name type="scientific">freshwater metagenome</name>
    <dbReference type="NCBI Taxonomy" id="449393"/>
    <lineage>
        <taxon>unclassified sequences</taxon>
        <taxon>metagenomes</taxon>
        <taxon>ecological metagenomes</taxon>
    </lineage>
</organism>
<dbReference type="PANTHER" id="PTHR43194">
    <property type="entry name" value="HYDROLASE ALPHA/BETA FOLD FAMILY"/>
    <property type="match status" value="1"/>
</dbReference>
<evidence type="ECO:0000259" key="1">
    <source>
        <dbReference type="Pfam" id="PF12697"/>
    </source>
</evidence>
<dbReference type="Gene3D" id="3.40.50.1820">
    <property type="entry name" value="alpha/beta hydrolase"/>
    <property type="match status" value="1"/>
</dbReference>
<evidence type="ECO:0000313" key="2">
    <source>
        <dbReference type="EMBL" id="CAB4858083.1"/>
    </source>
</evidence>